<organism evidence="2 3">
    <name type="scientific">Consotaella salsifontis</name>
    <dbReference type="NCBI Taxonomy" id="1365950"/>
    <lineage>
        <taxon>Bacteria</taxon>
        <taxon>Pseudomonadati</taxon>
        <taxon>Pseudomonadota</taxon>
        <taxon>Alphaproteobacteria</taxon>
        <taxon>Hyphomicrobiales</taxon>
        <taxon>Aurantimonadaceae</taxon>
        <taxon>Consotaella</taxon>
    </lineage>
</organism>
<dbReference type="OrthoDB" id="7362327at2"/>
<keyword evidence="3" id="KW-1185">Reference proteome</keyword>
<protein>
    <recommendedName>
        <fullName evidence="4">DUF3329 domain-containing protein</fullName>
    </recommendedName>
</protein>
<evidence type="ECO:0000313" key="2">
    <source>
        <dbReference type="EMBL" id="SKA07317.1"/>
    </source>
</evidence>
<dbReference type="AlphaFoldDB" id="A0A1T4QUP5"/>
<evidence type="ECO:0000313" key="3">
    <source>
        <dbReference type="Proteomes" id="UP000190135"/>
    </source>
</evidence>
<sequence>MSNNGDEMMRPLWRRIAVVAVTSSWCLMEWQRGDATWGMITLALTGYAVWRYIIRFDDGGRSGSPES</sequence>
<reference evidence="2 3" key="1">
    <citation type="submission" date="2017-02" db="EMBL/GenBank/DDBJ databases">
        <authorList>
            <person name="Peterson S.W."/>
        </authorList>
    </citation>
    <scope>NUCLEOTIDE SEQUENCE [LARGE SCALE GENOMIC DNA]</scope>
    <source>
        <strain evidence="2 3">USBA 369</strain>
    </source>
</reference>
<dbReference type="STRING" id="1365950.SAMN05428963_105266"/>
<accession>A0A1T4QUP5</accession>
<dbReference type="RefSeq" id="WP_078708152.1">
    <property type="nucleotide sequence ID" value="NZ_FUXL01000005.1"/>
</dbReference>
<dbReference type="Proteomes" id="UP000190135">
    <property type="component" value="Unassembled WGS sequence"/>
</dbReference>
<evidence type="ECO:0000256" key="1">
    <source>
        <dbReference type="SAM" id="Phobius"/>
    </source>
</evidence>
<evidence type="ECO:0008006" key="4">
    <source>
        <dbReference type="Google" id="ProtNLM"/>
    </source>
</evidence>
<gene>
    <name evidence="2" type="ORF">SAMN05428963_105266</name>
</gene>
<feature type="transmembrane region" description="Helical" evidence="1">
    <location>
        <begin position="36"/>
        <end position="54"/>
    </location>
</feature>
<keyword evidence="1" id="KW-1133">Transmembrane helix</keyword>
<dbReference type="EMBL" id="FUXL01000005">
    <property type="protein sequence ID" value="SKA07317.1"/>
    <property type="molecule type" value="Genomic_DNA"/>
</dbReference>
<name>A0A1T4QUP5_9HYPH</name>
<keyword evidence="1" id="KW-0812">Transmembrane</keyword>
<proteinExistence type="predicted"/>
<keyword evidence="1" id="KW-0472">Membrane</keyword>